<dbReference type="Proteomes" id="UP001611415">
    <property type="component" value="Unassembled WGS sequence"/>
</dbReference>
<organism evidence="1 2">
    <name type="scientific">Nocardia xishanensis</name>
    <dbReference type="NCBI Taxonomy" id="238964"/>
    <lineage>
        <taxon>Bacteria</taxon>
        <taxon>Bacillati</taxon>
        <taxon>Actinomycetota</taxon>
        <taxon>Actinomycetes</taxon>
        <taxon>Mycobacteriales</taxon>
        <taxon>Nocardiaceae</taxon>
        <taxon>Nocardia</taxon>
    </lineage>
</organism>
<name>A0ABW7XAR5_9NOCA</name>
<dbReference type="Pfam" id="PF18742">
    <property type="entry name" value="DpnII-MboI"/>
    <property type="match status" value="1"/>
</dbReference>
<gene>
    <name evidence="1" type="ORF">ACH49W_32370</name>
</gene>
<sequence>MDRGGGACREWNKWWTTTTQPSEARRTFFYHQKTTADLDLSPWLYPVKTNFLDPFQVQLNYLSEALARLGSHPSSVVALDFLEDVGRKLPITFTLLKSGHRGRAGVEVGDEYDVQHILHSVLVLHFEEVEPEEPTPTMAGGVPMVFVKLDGRWLMGLESSARMV</sequence>
<evidence type="ECO:0000313" key="2">
    <source>
        <dbReference type="Proteomes" id="UP001611415"/>
    </source>
</evidence>
<keyword evidence="2" id="KW-1185">Reference proteome</keyword>
<protein>
    <submittedName>
        <fullName evidence="1">Uncharacterized protein</fullName>
    </submittedName>
</protein>
<comment type="caution">
    <text evidence="1">The sequence shown here is derived from an EMBL/GenBank/DDBJ whole genome shotgun (WGS) entry which is preliminary data.</text>
</comment>
<evidence type="ECO:0000313" key="1">
    <source>
        <dbReference type="EMBL" id="MFI2478080.1"/>
    </source>
</evidence>
<proteinExistence type="predicted"/>
<dbReference type="EMBL" id="JBIRYO010000033">
    <property type="protein sequence ID" value="MFI2478080.1"/>
    <property type="molecule type" value="Genomic_DNA"/>
</dbReference>
<reference evidence="1 2" key="1">
    <citation type="submission" date="2024-10" db="EMBL/GenBank/DDBJ databases">
        <title>The Natural Products Discovery Center: Release of the First 8490 Sequenced Strains for Exploring Actinobacteria Biosynthetic Diversity.</title>
        <authorList>
            <person name="Kalkreuter E."/>
            <person name="Kautsar S.A."/>
            <person name="Yang D."/>
            <person name="Bader C.D."/>
            <person name="Teijaro C.N."/>
            <person name="Fluegel L."/>
            <person name="Davis C.M."/>
            <person name="Simpson J.R."/>
            <person name="Lauterbach L."/>
            <person name="Steele A.D."/>
            <person name="Gui C."/>
            <person name="Meng S."/>
            <person name="Li G."/>
            <person name="Viehrig K."/>
            <person name="Ye F."/>
            <person name="Su P."/>
            <person name="Kiefer A.F."/>
            <person name="Nichols A."/>
            <person name="Cepeda A.J."/>
            <person name="Yan W."/>
            <person name="Fan B."/>
            <person name="Jiang Y."/>
            <person name="Adhikari A."/>
            <person name="Zheng C.-J."/>
            <person name="Schuster L."/>
            <person name="Cowan T.M."/>
            <person name="Smanski M.J."/>
            <person name="Chevrette M.G."/>
            <person name="De Carvalho L.P.S."/>
            <person name="Shen B."/>
        </authorList>
    </citation>
    <scope>NUCLEOTIDE SEQUENCE [LARGE SCALE GENOMIC DNA]</scope>
    <source>
        <strain evidence="1 2">NPDC019275</strain>
    </source>
</reference>
<accession>A0ABW7XAR5</accession>
<dbReference type="RefSeq" id="WP_357401745.1">
    <property type="nucleotide sequence ID" value="NZ_JBEYCD010000003.1"/>
</dbReference>